<dbReference type="PROSITE" id="PS51900">
    <property type="entry name" value="CB"/>
    <property type="match status" value="1"/>
</dbReference>
<feature type="domain" description="Core-binding (CB)" evidence="7">
    <location>
        <begin position="48"/>
        <end position="142"/>
    </location>
</feature>
<dbReference type="GO" id="GO:0015074">
    <property type="term" value="P:DNA integration"/>
    <property type="evidence" value="ECO:0007669"/>
    <property type="project" value="UniProtKB-KW"/>
</dbReference>
<dbReference type="SUPFAM" id="SSF56349">
    <property type="entry name" value="DNA breaking-rejoining enzymes"/>
    <property type="match status" value="1"/>
</dbReference>
<gene>
    <name evidence="8" type="ORF">OA50_05442</name>
</gene>
<organism evidence="8 9">
    <name type="scientific">Mameliella alba</name>
    <dbReference type="NCBI Taxonomy" id="561184"/>
    <lineage>
        <taxon>Bacteria</taxon>
        <taxon>Pseudomonadati</taxon>
        <taxon>Pseudomonadota</taxon>
        <taxon>Alphaproteobacteria</taxon>
        <taxon>Rhodobacterales</taxon>
        <taxon>Roseobacteraceae</taxon>
        <taxon>Mameliella</taxon>
    </lineage>
</organism>
<dbReference type="Gene3D" id="1.10.150.130">
    <property type="match status" value="1"/>
</dbReference>
<dbReference type="InterPro" id="IPR052925">
    <property type="entry name" value="Phage_Integrase-like_Recomb"/>
</dbReference>
<evidence type="ECO:0000256" key="3">
    <source>
        <dbReference type="ARBA" id="ARBA00023172"/>
    </source>
</evidence>
<dbReference type="InterPro" id="IPR011010">
    <property type="entry name" value="DNA_brk_join_enz"/>
</dbReference>
<reference evidence="8 9" key="1">
    <citation type="submission" date="2014-10" db="EMBL/GenBank/DDBJ databases">
        <title>Genome sequence of Ponticoccus sp. strain UMTAT08 isolated from clonal culture of toxic dinoflagellate Alexandrium tamiyavanichii.</title>
        <authorList>
            <person name="Gan H.Y."/>
            <person name="Muhd D.-D."/>
            <person name="Mohd Noor M.E."/>
            <person name="Yeong Y.S."/>
            <person name="Usup G."/>
        </authorList>
    </citation>
    <scope>NUCLEOTIDE SEQUENCE [LARGE SCALE GENOMIC DNA]</scope>
    <source>
        <strain evidence="8 9">UMTAT08</strain>
    </source>
</reference>
<feature type="region of interest" description="Disordered" evidence="5">
    <location>
        <begin position="1"/>
        <end position="33"/>
    </location>
</feature>
<dbReference type="Proteomes" id="UP000030960">
    <property type="component" value="Unassembled WGS sequence"/>
</dbReference>
<evidence type="ECO:0000256" key="4">
    <source>
        <dbReference type="PROSITE-ProRule" id="PRU01248"/>
    </source>
</evidence>
<dbReference type="GO" id="GO:0003677">
    <property type="term" value="F:DNA binding"/>
    <property type="evidence" value="ECO:0007669"/>
    <property type="project" value="UniProtKB-UniRule"/>
</dbReference>
<dbReference type="PROSITE" id="PS51898">
    <property type="entry name" value="TYR_RECOMBINASE"/>
    <property type="match status" value="1"/>
</dbReference>
<dbReference type="SUPFAM" id="SSF47823">
    <property type="entry name" value="lambda integrase-like, N-terminal domain"/>
    <property type="match status" value="1"/>
</dbReference>
<proteinExistence type="predicted"/>
<evidence type="ECO:0000259" key="7">
    <source>
        <dbReference type="PROSITE" id="PS51900"/>
    </source>
</evidence>
<evidence type="ECO:0000256" key="2">
    <source>
        <dbReference type="ARBA" id="ARBA00023125"/>
    </source>
</evidence>
<keyword evidence="2 4" id="KW-0238">DNA-binding</keyword>
<sequence>MNMLSGMSENTEKSSSEQPIRSSVNEGSERVRPDGEALALPSFVAGSGGLDRLVDTARDYARAAASENTLKAYAKDWAHFARWCRMKGTEPVPPSPEMIGLYLADLASVSGPSPSQSASRPLSVSTIDRRLSGLAWNYAQRGFALDRKNRHIATVLAGIKRKHARPPVQKEAILAEDILAMVATLPYDLRGLRDRAILLLGYAGGLRRSEIVSLDVHKDDTPDSRGWIKIFEKGALLTLNAKTGWRAVEIGRGSKDQTCPVHALEQWLHFAKIDFGPVFVRTSRDGTRALEVRLNDKHVARLIKRTVLDAGIRSELPEKDRLALFSGHSLRAGLASSAEVDERYVQKQLGHASAEMTRRYQRRRDRFRVNLTKAAGL</sequence>
<dbReference type="InterPro" id="IPR044068">
    <property type="entry name" value="CB"/>
</dbReference>
<evidence type="ECO:0000256" key="5">
    <source>
        <dbReference type="SAM" id="MobiDB-lite"/>
    </source>
</evidence>
<feature type="domain" description="Tyr recombinase" evidence="6">
    <location>
        <begin position="168"/>
        <end position="376"/>
    </location>
</feature>
<dbReference type="Gene3D" id="1.10.443.10">
    <property type="entry name" value="Intergrase catalytic core"/>
    <property type="match status" value="1"/>
</dbReference>
<dbReference type="PANTHER" id="PTHR34605:SF4">
    <property type="entry name" value="DNA ADENINE METHYLTRANSFERASE"/>
    <property type="match status" value="1"/>
</dbReference>
<dbReference type="PATRIC" id="fig|1515334.3.peg.5446"/>
<dbReference type="EMBL" id="JSUQ01000033">
    <property type="protein sequence ID" value="KHQ50006.1"/>
    <property type="molecule type" value="Genomic_DNA"/>
</dbReference>
<protein>
    <submittedName>
        <fullName evidence="8">Yld</fullName>
    </submittedName>
</protein>
<evidence type="ECO:0000313" key="9">
    <source>
        <dbReference type="Proteomes" id="UP000030960"/>
    </source>
</evidence>
<dbReference type="InterPro" id="IPR002104">
    <property type="entry name" value="Integrase_catalytic"/>
</dbReference>
<dbReference type="InterPro" id="IPR010998">
    <property type="entry name" value="Integrase_recombinase_N"/>
</dbReference>
<evidence type="ECO:0000256" key="1">
    <source>
        <dbReference type="ARBA" id="ARBA00022908"/>
    </source>
</evidence>
<dbReference type="AlphaFoldDB" id="A0A0B3S0E1"/>
<feature type="compositionally biased region" description="Polar residues" evidence="5">
    <location>
        <begin position="16"/>
        <end position="26"/>
    </location>
</feature>
<accession>A0A0B3S0E1</accession>
<comment type="caution">
    <text evidence="8">The sequence shown here is derived from an EMBL/GenBank/DDBJ whole genome shotgun (WGS) entry which is preliminary data.</text>
</comment>
<dbReference type="Pfam" id="PF00589">
    <property type="entry name" value="Phage_integrase"/>
    <property type="match status" value="1"/>
</dbReference>
<keyword evidence="3" id="KW-0233">DNA recombination</keyword>
<evidence type="ECO:0000313" key="8">
    <source>
        <dbReference type="EMBL" id="KHQ50006.1"/>
    </source>
</evidence>
<evidence type="ECO:0000259" key="6">
    <source>
        <dbReference type="PROSITE" id="PS51898"/>
    </source>
</evidence>
<keyword evidence="1" id="KW-0229">DNA integration</keyword>
<dbReference type="PANTHER" id="PTHR34605">
    <property type="entry name" value="PHAGE_INTEGRASE DOMAIN-CONTAINING PROTEIN"/>
    <property type="match status" value="1"/>
</dbReference>
<dbReference type="InterPro" id="IPR013762">
    <property type="entry name" value="Integrase-like_cat_sf"/>
</dbReference>
<keyword evidence="9" id="KW-1185">Reference proteome</keyword>
<name>A0A0B3S0E1_9RHOB</name>
<dbReference type="GO" id="GO:0006310">
    <property type="term" value="P:DNA recombination"/>
    <property type="evidence" value="ECO:0007669"/>
    <property type="project" value="UniProtKB-KW"/>
</dbReference>